<dbReference type="SUPFAM" id="SSF52738">
    <property type="entry name" value="Methylesterase CheB, C-terminal domain"/>
    <property type="match status" value="1"/>
</dbReference>
<keyword evidence="1" id="KW-0963">Cytoplasm</keyword>
<dbReference type="PROSITE" id="PS50122">
    <property type="entry name" value="CHEB"/>
    <property type="match status" value="1"/>
</dbReference>
<dbReference type="PROSITE" id="PS50110">
    <property type="entry name" value="RESPONSE_REGULATORY"/>
    <property type="match status" value="1"/>
</dbReference>
<evidence type="ECO:0000313" key="10">
    <source>
        <dbReference type="EMBL" id="KGM87770.1"/>
    </source>
</evidence>
<dbReference type="GO" id="GO:0006935">
    <property type="term" value="P:chemotaxis"/>
    <property type="evidence" value="ECO:0007669"/>
    <property type="project" value="UniProtKB-KW"/>
</dbReference>
<dbReference type="GO" id="GO:0005737">
    <property type="term" value="C:cytoplasm"/>
    <property type="evidence" value="ECO:0007669"/>
    <property type="project" value="InterPro"/>
</dbReference>
<dbReference type="STRING" id="215743.ROSMUCSMR3_03193"/>
<organism evidence="10 11">
    <name type="scientific">Roseovarius mucosus DSM 17069</name>
    <dbReference type="NCBI Taxonomy" id="1288298"/>
    <lineage>
        <taxon>Bacteria</taxon>
        <taxon>Pseudomonadati</taxon>
        <taxon>Pseudomonadota</taxon>
        <taxon>Alphaproteobacteria</taxon>
        <taxon>Rhodobacterales</taxon>
        <taxon>Roseobacteraceae</taxon>
        <taxon>Roseovarius</taxon>
    </lineage>
</organism>
<dbReference type="Pfam" id="PF00072">
    <property type="entry name" value="Response_reg"/>
    <property type="match status" value="1"/>
</dbReference>
<dbReference type="InterPro" id="IPR001789">
    <property type="entry name" value="Sig_transdc_resp-reg_receiver"/>
</dbReference>
<dbReference type="InterPro" id="IPR035909">
    <property type="entry name" value="CheB_C"/>
</dbReference>
<gene>
    <name evidence="10" type="ORF">rosmuc_02507</name>
</gene>
<evidence type="ECO:0000256" key="7">
    <source>
        <dbReference type="PROSITE-ProRule" id="PRU00169"/>
    </source>
</evidence>
<comment type="caution">
    <text evidence="10">The sequence shown here is derived from an EMBL/GenBank/DDBJ whole genome shotgun (WGS) entry which is preliminary data.</text>
</comment>
<dbReference type="SMART" id="SM00448">
    <property type="entry name" value="REC"/>
    <property type="match status" value="1"/>
</dbReference>
<dbReference type="InterPro" id="IPR011006">
    <property type="entry name" value="CheY-like_superfamily"/>
</dbReference>
<evidence type="ECO:0000256" key="2">
    <source>
        <dbReference type="ARBA" id="ARBA00022500"/>
    </source>
</evidence>
<keyword evidence="3" id="KW-0378">Hydrolase</keyword>
<dbReference type="Gene3D" id="3.40.50.2300">
    <property type="match status" value="1"/>
</dbReference>
<proteinExistence type="predicted"/>
<evidence type="ECO:0000259" key="8">
    <source>
        <dbReference type="PROSITE" id="PS50110"/>
    </source>
</evidence>
<dbReference type="AlphaFoldDB" id="A0A0A0HKP4"/>
<dbReference type="PANTHER" id="PTHR42872:SF6">
    <property type="entry name" value="PROTEIN-GLUTAMATE METHYLESTERASE_PROTEIN-GLUTAMINE GLUTAMINASE"/>
    <property type="match status" value="1"/>
</dbReference>
<dbReference type="GO" id="GO:0008984">
    <property type="term" value="F:protein-glutamate methylesterase activity"/>
    <property type="evidence" value="ECO:0007669"/>
    <property type="project" value="UniProtKB-EC"/>
</dbReference>
<keyword evidence="7" id="KW-0597">Phosphoprotein</keyword>
<accession>A0A0A0HKP4</accession>
<dbReference type="eggNOG" id="COG2201">
    <property type="taxonomic scope" value="Bacteria"/>
</dbReference>
<feature type="modified residue" description="4-aspartylphosphate" evidence="7">
    <location>
        <position position="60"/>
    </location>
</feature>
<dbReference type="PATRIC" id="fig|1288298.3.peg.2520"/>
<dbReference type="EMBL" id="AONH01000013">
    <property type="protein sequence ID" value="KGM87770.1"/>
    <property type="molecule type" value="Genomic_DNA"/>
</dbReference>
<protein>
    <recommendedName>
        <fullName evidence="4">protein-glutamate methylesterase</fullName>
        <ecNumber evidence="4">3.1.1.61</ecNumber>
    </recommendedName>
</protein>
<name>A0A0A0HKP4_9RHOB</name>
<comment type="catalytic activity">
    <reaction evidence="5">
        <text>[protein]-L-glutamate 5-O-methyl ester + H2O = L-glutamyl-[protein] + methanol + H(+)</text>
        <dbReference type="Rhea" id="RHEA:23236"/>
        <dbReference type="Rhea" id="RHEA-COMP:10208"/>
        <dbReference type="Rhea" id="RHEA-COMP:10311"/>
        <dbReference type="ChEBI" id="CHEBI:15377"/>
        <dbReference type="ChEBI" id="CHEBI:15378"/>
        <dbReference type="ChEBI" id="CHEBI:17790"/>
        <dbReference type="ChEBI" id="CHEBI:29973"/>
        <dbReference type="ChEBI" id="CHEBI:82795"/>
        <dbReference type="EC" id="3.1.1.61"/>
    </reaction>
</comment>
<feature type="domain" description="Response regulatory" evidence="8">
    <location>
        <begin position="9"/>
        <end position="126"/>
    </location>
</feature>
<reference evidence="10 11" key="1">
    <citation type="submission" date="2013-01" db="EMBL/GenBank/DDBJ databases">
        <authorList>
            <person name="Fiebig A."/>
            <person name="Goeker M."/>
            <person name="Klenk H.-P.P."/>
        </authorList>
    </citation>
    <scope>NUCLEOTIDE SEQUENCE [LARGE SCALE GENOMIC DNA]</scope>
    <source>
        <strain evidence="10 11">DSM 17069</strain>
    </source>
</reference>
<dbReference type="HOGENOM" id="CLU_000445_51_0_5"/>
<sequence length="241" mass="25366">MTRSAAPVTVLVVDDSSFFRRFLTRTLGADPGIEVIGEAASAEEAYDFVMVRRPDVITLDLEMPGLGGMEFLRQTTARLRIPTIVVSSTTQLGARRSIEALEAGAVDVMPKPQGVAPGMMDTIALATIAARVRAVAQVDMQRMQTSVAVAAPVSSPVLATPVLSREWVIALGASTGGVQALGTVLQALPVDCPPVVIVQHMPAGFTEAFARRLNATCAIEVREAPTGRPAQPRSGPHCAGR</sequence>
<evidence type="ECO:0000259" key="9">
    <source>
        <dbReference type="PROSITE" id="PS50122"/>
    </source>
</evidence>
<dbReference type="RefSeq" id="WP_052115343.1">
    <property type="nucleotide sequence ID" value="NZ_KN293980.1"/>
</dbReference>
<dbReference type="Pfam" id="PF01339">
    <property type="entry name" value="CheB_methylest"/>
    <property type="match status" value="1"/>
</dbReference>
<comment type="caution">
    <text evidence="6">Lacks conserved residue(s) required for the propagation of feature annotation.</text>
</comment>
<dbReference type="EC" id="3.1.1.61" evidence="4"/>
<evidence type="ECO:0000256" key="3">
    <source>
        <dbReference type="ARBA" id="ARBA00022801"/>
    </source>
</evidence>
<dbReference type="Gene3D" id="3.40.50.180">
    <property type="entry name" value="Methylesterase CheB, C-terminal domain"/>
    <property type="match status" value="1"/>
</dbReference>
<dbReference type="CDD" id="cd17541">
    <property type="entry name" value="REC_CheB-like"/>
    <property type="match status" value="1"/>
</dbReference>
<feature type="domain" description="CheB-type methylesterase" evidence="9">
    <location>
        <begin position="162"/>
        <end position="232"/>
    </location>
</feature>
<dbReference type="PANTHER" id="PTHR42872">
    <property type="entry name" value="PROTEIN-GLUTAMATE METHYLESTERASE/PROTEIN-GLUTAMINE GLUTAMINASE"/>
    <property type="match status" value="1"/>
</dbReference>
<dbReference type="GO" id="GO:0000156">
    <property type="term" value="F:phosphorelay response regulator activity"/>
    <property type="evidence" value="ECO:0007669"/>
    <property type="project" value="InterPro"/>
</dbReference>
<dbReference type="Proteomes" id="UP000030021">
    <property type="component" value="Unassembled WGS sequence"/>
</dbReference>
<keyword evidence="2" id="KW-0145">Chemotaxis</keyword>
<evidence type="ECO:0000256" key="5">
    <source>
        <dbReference type="ARBA" id="ARBA00048267"/>
    </source>
</evidence>
<dbReference type="InterPro" id="IPR000673">
    <property type="entry name" value="Sig_transdc_resp-reg_Me-estase"/>
</dbReference>
<evidence type="ECO:0000256" key="4">
    <source>
        <dbReference type="ARBA" id="ARBA00039140"/>
    </source>
</evidence>
<evidence type="ECO:0000256" key="1">
    <source>
        <dbReference type="ARBA" id="ARBA00022490"/>
    </source>
</evidence>
<dbReference type="SUPFAM" id="SSF52172">
    <property type="entry name" value="CheY-like"/>
    <property type="match status" value="1"/>
</dbReference>
<evidence type="ECO:0000256" key="6">
    <source>
        <dbReference type="PROSITE-ProRule" id="PRU00050"/>
    </source>
</evidence>
<evidence type="ECO:0000313" key="11">
    <source>
        <dbReference type="Proteomes" id="UP000030021"/>
    </source>
</evidence>